<protein>
    <recommendedName>
        <fullName evidence="4">RING-type domain-containing protein</fullName>
    </recommendedName>
</protein>
<keyword evidence="1" id="KW-0175">Coiled coil</keyword>
<evidence type="ECO:0000313" key="3">
    <source>
        <dbReference type="Proteomes" id="UP001358417"/>
    </source>
</evidence>
<evidence type="ECO:0008006" key="4">
    <source>
        <dbReference type="Google" id="ProtNLM"/>
    </source>
</evidence>
<sequence>MAEEFSFVVNETQCKLDMLFRTMMERLENASEHADELERQRDELLLWQSRAQEREGNLNCTISEQEERARELEQLVAHEQVRAKEGKDDHARKSLKVRQKVKQLEAKIERMKQIVASTIQEEQNKAQLLRERDDTISKSQIEIHELRAKLQAAETEISSRSLRVEELKQESEHIRAKHRDADMVSQKRLEELQDQFQVERHSFHYEAGEEKRKRRAVEQQLERLKRRAESKSARYQRESALLKFEICESQDTATEMRQELHQKHLQINIWSAAMTERNDKISNLFESIEKLKDERVRAQQEMGAELVIAQGDTAVLRDQLKTAVHELRDVRQELANVKMAVATLSHRGGALEVIRSISNHLSQFSQRSVRSCDPKHSQYRHVTNCGTLLCSECLQQALADGHTDTTLTLGSKDVFELNCPWCRSEFWTWETLALPYSMSWVTELKALIHTIDRFKPTLTANEISVGAKEH</sequence>
<dbReference type="GeneID" id="89980945"/>
<gene>
    <name evidence="2" type="ORF">LTR84_012804</name>
</gene>
<organism evidence="2 3">
    <name type="scientific">Exophiala bonariae</name>
    <dbReference type="NCBI Taxonomy" id="1690606"/>
    <lineage>
        <taxon>Eukaryota</taxon>
        <taxon>Fungi</taxon>
        <taxon>Dikarya</taxon>
        <taxon>Ascomycota</taxon>
        <taxon>Pezizomycotina</taxon>
        <taxon>Eurotiomycetes</taxon>
        <taxon>Chaetothyriomycetidae</taxon>
        <taxon>Chaetothyriales</taxon>
        <taxon>Herpotrichiellaceae</taxon>
        <taxon>Exophiala</taxon>
    </lineage>
</organism>
<dbReference type="RefSeq" id="XP_064699738.1">
    <property type="nucleotide sequence ID" value="XM_064856320.1"/>
</dbReference>
<evidence type="ECO:0000256" key="1">
    <source>
        <dbReference type="SAM" id="Coils"/>
    </source>
</evidence>
<comment type="caution">
    <text evidence="2">The sequence shown here is derived from an EMBL/GenBank/DDBJ whole genome shotgun (WGS) entry which is preliminary data.</text>
</comment>
<dbReference type="Proteomes" id="UP001358417">
    <property type="component" value="Unassembled WGS sequence"/>
</dbReference>
<feature type="coiled-coil region" evidence="1">
    <location>
        <begin position="207"/>
        <end position="241"/>
    </location>
</feature>
<proteinExistence type="predicted"/>
<feature type="coiled-coil region" evidence="1">
    <location>
        <begin position="20"/>
        <end position="170"/>
    </location>
</feature>
<accession>A0AAV9MRS0</accession>
<dbReference type="AlphaFoldDB" id="A0AAV9MRS0"/>
<dbReference type="EMBL" id="JAVRRD010000081">
    <property type="protein sequence ID" value="KAK5042843.1"/>
    <property type="molecule type" value="Genomic_DNA"/>
</dbReference>
<feature type="coiled-coil region" evidence="1">
    <location>
        <begin position="274"/>
        <end position="340"/>
    </location>
</feature>
<evidence type="ECO:0000313" key="2">
    <source>
        <dbReference type="EMBL" id="KAK5042843.1"/>
    </source>
</evidence>
<name>A0AAV9MRS0_9EURO</name>
<reference evidence="2 3" key="1">
    <citation type="submission" date="2023-08" db="EMBL/GenBank/DDBJ databases">
        <title>Black Yeasts Isolated from many extreme environments.</title>
        <authorList>
            <person name="Coleine C."/>
            <person name="Stajich J.E."/>
            <person name="Selbmann L."/>
        </authorList>
    </citation>
    <scope>NUCLEOTIDE SEQUENCE [LARGE SCALE GENOMIC DNA]</scope>
    <source>
        <strain evidence="2 3">CCFEE 5792</strain>
    </source>
</reference>
<keyword evidence="3" id="KW-1185">Reference proteome</keyword>